<dbReference type="Gene3D" id="1.10.287.70">
    <property type="match status" value="1"/>
</dbReference>
<proteinExistence type="predicted"/>
<keyword evidence="1" id="KW-1133">Transmembrane helix</keyword>
<comment type="caution">
    <text evidence="3">The sequence shown here is derived from an EMBL/GenBank/DDBJ whole genome shotgun (WGS) entry which is preliminary data.</text>
</comment>
<feature type="chain" id="PRO_5045040229" evidence="2">
    <location>
        <begin position="20"/>
        <end position="790"/>
    </location>
</feature>
<dbReference type="Proteomes" id="UP001642540">
    <property type="component" value="Unassembled WGS sequence"/>
</dbReference>
<name>A0ABP1PZS1_9HEXA</name>
<gene>
    <name evidence="3" type="ORF">ODALV1_LOCUS5669</name>
</gene>
<reference evidence="3 4" key="1">
    <citation type="submission" date="2024-08" db="EMBL/GenBank/DDBJ databases">
        <authorList>
            <person name="Cucini C."/>
            <person name="Frati F."/>
        </authorList>
    </citation>
    <scope>NUCLEOTIDE SEQUENCE [LARGE SCALE GENOMIC DNA]</scope>
</reference>
<accession>A0ABP1PZS1</accession>
<evidence type="ECO:0000313" key="4">
    <source>
        <dbReference type="Proteomes" id="UP001642540"/>
    </source>
</evidence>
<evidence type="ECO:0000256" key="1">
    <source>
        <dbReference type="SAM" id="Phobius"/>
    </source>
</evidence>
<sequence length="790" mass="90157">MLFQLISIIITYIIHCCLFVSPSPIQRSLVPQNVIQVEHHLRLFKTCAIHVAINHLNLPVTEGKDGSYILEPFQEHPIILSLHRFKKSNGDRAKPTNSDYMVCDNEGAKLLRNQRFKFKAPPSPKANCLVQMYIDPAPCKFWVYRSGMYFKANSKPFTRMYLDPVFDYRSEDKTTEFMSNYNFAKSGLFFIHIMKSRKFYEYGNEVLFKVEYAWQQANPLYAFNFIQPTRILFQIERIDADGPYMMEYVGLLSCHNYEEWWKRLEKVCAHFTAISQEYRIKCLSQRLEYAADYPGELPHGGDNTKSWRELEDIVGKSKACQGHNMWIGSPSKKLHLKMDNLYIEDLKRKGTDVEEEDVDAIEHVILNLLFPNATMFGGEASNTFYTAQFFPFVTVVKEVSMFSESVAYVGKLSQVHFITCAPVAEGSWLSLAGLVAAFQGPLWLTLGIAAAVSGLAMHCGLTISQYIKMKRGVKPKFCAVFVWDILLGQGSNAVDKMKWIGGSWALIGIVVTNAYLGDNIKLLTAPLPIKRVDTFEELFTNNFSIHSAVPSSNQMRLVGAFFQGAGPEMQSVFESLAGRLGGFLGEWPETVFTKLFIRAHPGITYKRARAIAWKVEKYQRKVYKTAKDMASTRDMNYFLKVLSKYGRDAFVESKGTLDRATLRLKQRLGSEPKLIKQLTMSKDSYGELIENWKFANIHWPATNFLIRAHGLLESGLIPLWKEWIHWVGTVEDQILAARSTEDGYRAISLNGNIRALFFLYLALTFMPIILFALGFKQGSVRIICVSFRLN</sequence>
<keyword evidence="1" id="KW-0812">Transmembrane</keyword>
<protein>
    <submittedName>
        <fullName evidence="3">Uncharacterized protein</fullName>
    </submittedName>
</protein>
<feature type="transmembrane region" description="Helical" evidence="1">
    <location>
        <begin position="755"/>
        <end position="775"/>
    </location>
</feature>
<evidence type="ECO:0000256" key="2">
    <source>
        <dbReference type="SAM" id="SignalP"/>
    </source>
</evidence>
<keyword evidence="1" id="KW-0472">Membrane</keyword>
<feature type="signal peptide" evidence="2">
    <location>
        <begin position="1"/>
        <end position="19"/>
    </location>
</feature>
<dbReference type="EMBL" id="CAXLJM020000017">
    <property type="protein sequence ID" value="CAL8084019.1"/>
    <property type="molecule type" value="Genomic_DNA"/>
</dbReference>
<evidence type="ECO:0000313" key="3">
    <source>
        <dbReference type="EMBL" id="CAL8084019.1"/>
    </source>
</evidence>
<feature type="transmembrane region" description="Helical" evidence="1">
    <location>
        <begin position="442"/>
        <end position="467"/>
    </location>
</feature>
<keyword evidence="4" id="KW-1185">Reference proteome</keyword>
<organism evidence="3 4">
    <name type="scientific">Orchesella dallaii</name>
    <dbReference type="NCBI Taxonomy" id="48710"/>
    <lineage>
        <taxon>Eukaryota</taxon>
        <taxon>Metazoa</taxon>
        <taxon>Ecdysozoa</taxon>
        <taxon>Arthropoda</taxon>
        <taxon>Hexapoda</taxon>
        <taxon>Collembola</taxon>
        <taxon>Entomobryomorpha</taxon>
        <taxon>Entomobryoidea</taxon>
        <taxon>Orchesellidae</taxon>
        <taxon>Orchesellinae</taxon>
        <taxon>Orchesella</taxon>
    </lineage>
</organism>
<keyword evidence="2" id="KW-0732">Signal</keyword>